<evidence type="ECO:0000256" key="1">
    <source>
        <dbReference type="SAM" id="MobiDB-lite"/>
    </source>
</evidence>
<reference evidence="3 4" key="1">
    <citation type="journal article" date="2011" name="Science">
        <title>The ecoresponsive genome of Daphnia pulex.</title>
        <authorList>
            <person name="Colbourne J.K."/>
            <person name="Pfrender M.E."/>
            <person name="Gilbert D."/>
            <person name="Thomas W.K."/>
            <person name="Tucker A."/>
            <person name="Oakley T.H."/>
            <person name="Tokishita S."/>
            <person name="Aerts A."/>
            <person name="Arnold G.J."/>
            <person name="Basu M.K."/>
            <person name="Bauer D.J."/>
            <person name="Caceres C.E."/>
            <person name="Carmel L."/>
            <person name="Casola C."/>
            <person name="Choi J.H."/>
            <person name="Detter J.C."/>
            <person name="Dong Q."/>
            <person name="Dusheyko S."/>
            <person name="Eads B.D."/>
            <person name="Frohlich T."/>
            <person name="Geiler-Samerotte K.A."/>
            <person name="Gerlach D."/>
            <person name="Hatcher P."/>
            <person name="Jogdeo S."/>
            <person name="Krijgsveld J."/>
            <person name="Kriventseva E.V."/>
            <person name="Kultz D."/>
            <person name="Laforsch C."/>
            <person name="Lindquist E."/>
            <person name="Lopez J."/>
            <person name="Manak J.R."/>
            <person name="Muller J."/>
            <person name="Pangilinan J."/>
            <person name="Patwardhan R.P."/>
            <person name="Pitluck S."/>
            <person name="Pritham E.J."/>
            <person name="Rechtsteiner A."/>
            <person name="Rho M."/>
            <person name="Rogozin I.B."/>
            <person name="Sakarya O."/>
            <person name="Salamov A."/>
            <person name="Schaack S."/>
            <person name="Shapiro H."/>
            <person name="Shiga Y."/>
            <person name="Skalitzky C."/>
            <person name="Smith Z."/>
            <person name="Souvorov A."/>
            <person name="Sung W."/>
            <person name="Tang Z."/>
            <person name="Tsuchiya D."/>
            <person name="Tu H."/>
            <person name="Vos H."/>
            <person name="Wang M."/>
            <person name="Wolf Y.I."/>
            <person name="Yamagata H."/>
            <person name="Yamada T."/>
            <person name="Ye Y."/>
            <person name="Shaw J.R."/>
            <person name="Andrews J."/>
            <person name="Crease T.J."/>
            <person name="Tang H."/>
            <person name="Lucas S.M."/>
            <person name="Robertson H.M."/>
            <person name="Bork P."/>
            <person name="Koonin E.V."/>
            <person name="Zdobnov E.M."/>
            <person name="Grigoriev I.V."/>
            <person name="Lynch M."/>
            <person name="Boore J.L."/>
        </authorList>
    </citation>
    <scope>NUCLEOTIDE SEQUENCE [LARGE SCALE GENOMIC DNA]</scope>
</reference>
<protein>
    <submittedName>
        <fullName evidence="3">Uncharacterized protein</fullName>
    </submittedName>
</protein>
<gene>
    <name evidence="3" type="ORF">DAPPUDRAFT_316837</name>
</gene>
<name>E9GE51_DAPPU</name>
<feature type="compositionally biased region" description="Basic residues" evidence="1">
    <location>
        <begin position="82"/>
        <end position="93"/>
    </location>
</feature>
<keyword evidence="4" id="KW-1185">Reference proteome</keyword>
<dbReference type="AlphaFoldDB" id="E9GE51"/>
<dbReference type="KEGG" id="dpx:DAPPUDRAFT_316837"/>
<feature type="signal peptide" evidence="2">
    <location>
        <begin position="1"/>
        <end position="21"/>
    </location>
</feature>
<dbReference type="HOGENOM" id="CLU_2040400_0_0_1"/>
<sequence length="121" mass="14009">MTRRLTIVLVVLFGLLALASSGPLSEDDTNSVAIDEEADDAIEEELARAFQVANDVTDVAGYRQSRNQEQETSEQTEEEPPRKKKKKSKRRKWRKRFRKLFSNGAKWYRKINEHNKATDNL</sequence>
<proteinExistence type="predicted"/>
<organism evidence="3 4">
    <name type="scientific">Daphnia pulex</name>
    <name type="common">Water flea</name>
    <dbReference type="NCBI Taxonomy" id="6669"/>
    <lineage>
        <taxon>Eukaryota</taxon>
        <taxon>Metazoa</taxon>
        <taxon>Ecdysozoa</taxon>
        <taxon>Arthropoda</taxon>
        <taxon>Crustacea</taxon>
        <taxon>Branchiopoda</taxon>
        <taxon>Diplostraca</taxon>
        <taxon>Cladocera</taxon>
        <taxon>Anomopoda</taxon>
        <taxon>Daphniidae</taxon>
        <taxon>Daphnia</taxon>
    </lineage>
</organism>
<dbReference type="Proteomes" id="UP000000305">
    <property type="component" value="Unassembled WGS sequence"/>
</dbReference>
<evidence type="ECO:0000313" key="3">
    <source>
        <dbReference type="EMBL" id="EFX82372.1"/>
    </source>
</evidence>
<dbReference type="InParanoid" id="E9GE51"/>
<dbReference type="EMBL" id="GL732540">
    <property type="protein sequence ID" value="EFX82372.1"/>
    <property type="molecule type" value="Genomic_DNA"/>
</dbReference>
<evidence type="ECO:0000256" key="2">
    <source>
        <dbReference type="SAM" id="SignalP"/>
    </source>
</evidence>
<keyword evidence="2" id="KW-0732">Signal</keyword>
<feature type="region of interest" description="Disordered" evidence="1">
    <location>
        <begin position="59"/>
        <end position="93"/>
    </location>
</feature>
<evidence type="ECO:0000313" key="4">
    <source>
        <dbReference type="Proteomes" id="UP000000305"/>
    </source>
</evidence>
<accession>E9GE51</accession>
<feature type="chain" id="PRO_5003241139" evidence="2">
    <location>
        <begin position="22"/>
        <end position="121"/>
    </location>
</feature>